<evidence type="ECO:0000256" key="6">
    <source>
        <dbReference type="PIRSR" id="PIRSR001430-2"/>
    </source>
</evidence>
<keyword evidence="3 4" id="KW-0413">Isomerase</keyword>
<feature type="domain" description="Pseudouridine synthase I TruA alpha/beta" evidence="8">
    <location>
        <begin position="10"/>
        <end position="66"/>
    </location>
</feature>
<name>A0A2L2BNW7_9MICO</name>
<dbReference type="AlphaFoldDB" id="A0A2L2BNW7"/>
<dbReference type="RefSeq" id="WP_342749545.1">
    <property type="nucleotide sequence ID" value="NZ_CP026923.1"/>
</dbReference>
<dbReference type="Gene3D" id="3.30.70.660">
    <property type="entry name" value="Pseudouridine synthase I, catalytic domain, C-terminal subdomain"/>
    <property type="match status" value="1"/>
</dbReference>
<dbReference type="InterPro" id="IPR020094">
    <property type="entry name" value="TruA/RsuA/RluB/E/F_N"/>
</dbReference>
<feature type="active site" description="Nucleophile" evidence="4 5">
    <location>
        <position position="56"/>
    </location>
</feature>
<dbReference type="PANTHER" id="PTHR11142:SF0">
    <property type="entry name" value="TRNA PSEUDOURIDINE SYNTHASE-LIKE 1"/>
    <property type="match status" value="1"/>
</dbReference>
<sequence length="281" mass="31077">MSIRLRIDLSYDGSDFSGWAIQPHRRTVQGDIELALSRVFHSELQQVRTVVAGRTDAGVHATGQVCHADLPDEAQAVLNRAGGDEHILRRLRGALGKTSPIWIQSVGRAPAGFDARFSALSRRYEYRMADADSTKDPRRVDHTLWVEDLLDIGEMNTLGDTLRGVADWASFCRARPGATTIRELQQFSWKRDADNVLVATVIADAFCHSMVRSLVGAAVAVGRADLSVEQIVALRDATTRTSSWKTMAAKGLTLCEVKYPPDDELFTRAEATRSKREQPTD</sequence>
<dbReference type="InterPro" id="IPR020097">
    <property type="entry name" value="PsdUridine_synth_TruA_a/b_dom"/>
</dbReference>
<dbReference type="EMBL" id="CP026923">
    <property type="protein sequence ID" value="AVG23337.1"/>
    <property type="molecule type" value="Genomic_DNA"/>
</dbReference>
<comment type="caution">
    <text evidence="4">Lacks conserved residue(s) required for the propagation of feature annotation.</text>
</comment>
<evidence type="ECO:0000259" key="8">
    <source>
        <dbReference type="Pfam" id="PF01416"/>
    </source>
</evidence>
<dbReference type="Pfam" id="PF01416">
    <property type="entry name" value="PseudoU_synth_1"/>
    <property type="match status" value="2"/>
</dbReference>
<dbReference type="KEGG" id="psai:C3B54_11339"/>
<dbReference type="InterPro" id="IPR020095">
    <property type="entry name" value="PsdUridine_synth_TruA_C"/>
</dbReference>
<evidence type="ECO:0000313" key="9">
    <source>
        <dbReference type="EMBL" id="AVG23337.1"/>
    </source>
</evidence>
<comment type="subunit">
    <text evidence="4">Homodimer.</text>
</comment>
<proteinExistence type="inferred from homology"/>
<gene>
    <name evidence="4" type="primary">truA</name>
    <name evidence="9" type="ORF">C3B54_11339</name>
</gene>
<dbReference type="HAMAP" id="MF_00171">
    <property type="entry name" value="TruA"/>
    <property type="match status" value="1"/>
</dbReference>
<dbReference type="InterPro" id="IPR020103">
    <property type="entry name" value="PsdUridine_synth_cat_dom_sf"/>
</dbReference>
<feature type="binding site" evidence="4 6">
    <location>
        <position position="124"/>
    </location>
    <ligand>
        <name>substrate</name>
    </ligand>
</feature>
<reference evidence="9 10" key="1">
    <citation type="submission" date="2018-02" db="EMBL/GenBank/DDBJ databases">
        <title>Complete genome of the streamlined marine actinobacterium Pontimonas salivibrio CL-TW6 adapted to coastal planktonic lifestype.</title>
        <authorList>
            <person name="Cho B.C."/>
            <person name="Hardies S.C."/>
            <person name="Jang G.I."/>
            <person name="Hwang C.Y."/>
        </authorList>
    </citation>
    <scope>NUCLEOTIDE SEQUENCE [LARGE SCALE GENOMIC DNA]</scope>
    <source>
        <strain evidence="9 10">CL-TW6</strain>
    </source>
</reference>
<evidence type="ECO:0000256" key="7">
    <source>
        <dbReference type="RuleBase" id="RU003792"/>
    </source>
</evidence>
<evidence type="ECO:0000313" key="10">
    <source>
        <dbReference type="Proteomes" id="UP000243077"/>
    </source>
</evidence>
<evidence type="ECO:0000256" key="2">
    <source>
        <dbReference type="ARBA" id="ARBA00022694"/>
    </source>
</evidence>
<dbReference type="CDD" id="cd02570">
    <property type="entry name" value="PseudoU_synth_EcTruA"/>
    <property type="match status" value="1"/>
</dbReference>
<evidence type="ECO:0000256" key="1">
    <source>
        <dbReference type="ARBA" id="ARBA00009375"/>
    </source>
</evidence>
<comment type="catalytic activity">
    <reaction evidence="4 7">
        <text>uridine(38/39/40) in tRNA = pseudouridine(38/39/40) in tRNA</text>
        <dbReference type="Rhea" id="RHEA:22376"/>
        <dbReference type="Rhea" id="RHEA-COMP:10085"/>
        <dbReference type="Rhea" id="RHEA-COMP:10087"/>
        <dbReference type="ChEBI" id="CHEBI:65314"/>
        <dbReference type="ChEBI" id="CHEBI:65315"/>
        <dbReference type="EC" id="5.4.99.12"/>
    </reaction>
</comment>
<dbReference type="Gene3D" id="3.30.70.580">
    <property type="entry name" value="Pseudouridine synthase I, catalytic domain, N-terminal subdomain"/>
    <property type="match status" value="1"/>
</dbReference>
<evidence type="ECO:0000256" key="5">
    <source>
        <dbReference type="PIRSR" id="PIRSR001430-1"/>
    </source>
</evidence>
<keyword evidence="10" id="KW-1185">Reference proteome</keyword>
<dbReference type="EC" id="5.4.99.12" evidence="4"/>
<dbReference type="InterPro" id="IPR001406">
    <property type="entry name" value="PsdUridine_synth_TruA"/>
</dbReference>
<dbReference type="PIRSF" id="PIRSF001430">
    <property type="entry name" value="tRNA_psdUrid_synth"/>
    <property type="match status" value="1"/>
</dbReference>
<dbReference type="GO" id="GO:0160147">
    <property type="term" value="F:tRNA pseudouridine(38-40) synthase activity"/>
    <property type="evidence" value="ECO:0007669"/>
    <property type="project" value="UniProtKB-EC"/>
</dbReference>
<dbReference type="GO" id="GO:0003723">
    <property type="term" value="F:RNA binding"/>
    <property type="evidence" value="ECO:0007669"/>
    <property type="project" value="InterPro"/>
</dbReference>
<dbReference type="SUPFAM" id="SSF55120">
    <property type="entry name" value="Pseudouridine synthase"/>
    <property type="match status" value="1"/>
</dbReference>
<dbReference type="PANTHER" id="PTHR11142">
    <property type="entry name" value="PSEUDOURIDYLATE SYNTHASE"/>
    <property type="match status" value="1"/>
</dbReference>
<comment type="similarity">
    <text evidence="1 4 7">Belongs to the tRNA pseudouridine synthase TruA family.</text>
</comment>
<dbReference type="GO" id="GO:0031119">
    <property type="term" value="P:tRNA pseudouridine synthesis"/>
    <property type="evidence" value="ECO:0007669"/>
    <property type="project" value="UniProtKB-UniRule"/>
</dbReference>
<dbReference type="Proteomes" id="UP000243077">
    <property type="component" value="Chromosome"/>
</dbReference>
<organism evidence="9 10">
    <name type="scientific">Pontimonas salivibrio</name>
    <dbReference type="NCBI Taxonomy" id="1159327"/>
    <lineage>
        <taxon>Bacteria</taxon>
        <taxon>Bacillati</taxon>
        <taxon>Actinomycetota</taxon>
        <taxon>Actinomycetes</taxon>
        <taxon>Micrococcales</taxon>
        <taxon>Microbacteriaceae</taxon>
        <taxon>Pontimonas</taxon>
    </lineage>
</organism>
<evidence type="ECO:0000256" key="4">
    <source>
        <dbReference type="HAMAP-Rule" id="MF_00171"/>
    </source>
</evidence>
<protein>
    <recommendedName>
        <fullName evidence="4">tRNA pseudouridine synthase A</fullName>
        <ecNumber evidence="4">5.4.99.12</ecNumber>
    </recommendedName>
    <alternativeName>
        <fullName evidence="4">tRNA pseudouridine(38-40) synthase</fullName>
    </alternativeName>
    <alternativeName>
        <fullName evidence="4">tRNA pseudouridylate synthase I</fullName>
    </alternativeName>
    <alternativeName>
        <fullName evidence="4">tRNA-uridine isomerase I</fullName>
    </alternativeName>
</protein>
<keyword evidence="2 4" id="KW-0819">tRNA processing</keyword>
<accession>A0A2L2BNW7</accession>
<comment type="function">
    <text evidence="4">Formation of pseudouridine at positions 38, 39 and 40 in the anticodon stem and loop of transfer RNAs.</text>
</comment>
<evidence type="ECO:0000256" key="3">
    <source>
        <dbReference type="ARBA" id="ARBA00023235"/>
    </source>
</evidence>
<feature type="domain" description="Pseudouridine synthase I TruA alpha/beta" evidence="8">
    <location>
        <begin position="162"/>
        <end position="260"/>
    </location>
</feature>